<evidence type="ECO:0000256" key="1">
    <source>
        <dbReference type="SAM" id="MobiDB-lite"/>
    </source>
</evidence>
<comment type="caution">
    <text evidence="2">The sequence shown here is derived from an EMBL/GenBank/DDBJ whole genome shotgun (WGS) entry which is preliminary data.</text>
</comment>
<dbReference type="AlphaFoldDB" id="A0A9P1D6U3"/>
<dbReference type="SUPFAM" id="SSF47473">
    <property type="entry name" value="EF-hand"/>
    <property type="match status" value="1"/>
</dbReference>
<proteinExistence type="predicted"/>
<evidence type="ECO:0000313" key="4">
    <source>
        <dbReference type="Proteomes" id="UP001152797"/>
    </source>
</evidence>
<keyword evidence="4" id="KW-1185">Reference proteome</keyword>
<dbReference type="EMBL" id="CAMXCT010003362">
    <property type="protein sequence ID" value="CAI4004086.1"/>
    <property type="molecule type" value="Genomic_DNA"/>
</dbReference>
<sequence>MTSILPAPRKFFEHTNGADATSHKRANGRRWTVVANQVPTLAAPPPPPKNNSMRGDKERNRNSVTLDGTLDEGREILSSVSEFDVTVSNNLGSKHDATQIWEKIKNDRSEKDTESEKFMQGLPAGIPKFAAILMNRFGSLERAFNHFDYNHKGKVTRGQWQTTLATIRLDTEEMVGMHNKKLFRQISLVASGKASLEITLDQWMIFFEVELKDTAAEFLLTEDRGSQAPKRWQQMKKLPVK</sequence>
<feature type="non-terminal residue" evidence="2">
    <location>
        <position position="241"/>
    </location>
</feature>
<feature type="region of interest" description="Disordered" evidence="1">
    <location>
        <begin position="1"/>
        <end position="67"/>
    </location>
</feature>
<organism evidence="2">
    <name type="scientific">Cladocopium goreaui</name>
    <dbReference type="NCBI Taxonomy" id="2562237"/>
    <lineage>
        <taxon>Eukaryota</taxon>
        <taxon>Sar</taxon>
        <taxon>Alveolata</taxon>
        <taxon>Dinophyceae</taxon>
        <taxon>Suessiales</taxon>
        <taxon>Symbiodiniaceae</taxon>
        <taxon>Cladocopium</taxon>
    </lineage>
</organism>
<gene>
    <name evidence="2" type="ORF">C1SCF055_LOCUS29903</name>
</gene>
<evidence type="ECO:0000313" key="2">
    <source>
        <dbReference type="EMBL" id="CAI4004086.1"/>
    </source>
</evidence>
<evidence type="ECO:0000313" key="3">
    <source>
        <dbReference type="EMBL" id="CAL4791398.1"/>
    </source>
</evidence>
<reference evidence="3 4" key="2">
    <citation type="submission" date="2024-05" db="EMBL/GenBank/DDBJ databases">
        <authorList>
            <person name="Chen Y."/>
            <person name="Shah S."/>
            <person name="Dougan E. K."/>
            <person name="Thang M."/>
            <person name="Chan C."/>
        </authorList>
    </citation>
    <scope>NUCLEOTIDE SEQUENCE [LARGE SCALE GENOMIC DNA]</scope>
</reference>
<accession>A0A9P1D6U3</accession>
<dbReference type="OrthoDB" id="424466at2759"/>
<dbReference type="Gene3D" id="1.10.238.10">
    <property type="entry name" value="EF-hand"/>
    <property type="match status" value="1"/>
</dbReference>
<dbReference type="EMBL" id="CAMXCT020003362">
    <property type="protein sequence ID" value="CAL1157461.1"/>
    <property type="molecule type" value="Genomic_DNA"/>
</dbReference>
<dbReference type="InterPro" id="IPR011992">
    <property type="entry name" value="EF-hand-dom_pair"/>
</dbReference>
<protein>
    <submittedName>
        <fullName evidence="3">EF-hand domain-containing protein</fullName>
    </submittedName>
</protein>
<dbReference type="Proteomes" id="UP001152797">
    <property type="component" value="Unassembled WGS sequence"/>
</dbReference>
<dbReference type="EMBL" id="CAMXCT030003362">
    <property type="protein sequence ID" value="CAL4791398.1"/>
    <property type="molecule type" value="Genomic_DNA"/>
</dbReference>
<reference evidence="2" key="1">
    <citation type="submission" date="2022-10" db="EMBL/GenBank/DDBJ databases">
        <authorList>
            <person name="Chen Y."/>
            <person name="Dougan E. K."/>
            <person name="Chan C."/>
            <person name="Rhodes N."/>
            <person name="Thang M."/>
        </authorList>
    </citation>
    <scope>NUCLEOTIDE SEQUENCE</scope>
</reference>
<name>A0A9P1D6U3_9DINO</name>